<name>A0A8C6L8Q5_NOTFU</name>
<dbReference type="Ensembl" id="ENSNFUT00015016165.1">
    <property type="protein sequence ID" value="ENSNFUP00015015425.1"/>
    <property type="gene ID" value="ENSNFUG00015007448.1"/>
</dbReference>
<reference evidence="1" key="1">
    <citation type="submission" date="2014-08" db="EMBL/GenBank/DDBJ databases">
        <authorList>
            <person name="Senf B."/>
            <person name="Petzold A."/>
            <person name="Downie B.R."/>
            <person name="Koch P."/>
            <person name="Platzer M."/>
        </authorList>
    </citation>
    <scope>NUCLEOTIDE SEQUENCE [LARGE SCALE GENOMIC DNA]</scope>
    <source>
        <strain evidence="1">GRZ</strain>
    </source>
</reference>
<evidence type="ECO:0000313" key="1">
    <source>
        <dbReference type="Ensembl" id="ENSNFUP00015015425.1"/>
    </source>
</evidence>
<reference evidence="1" key="3">
    <citation type="submission" date="2025-09" db="UniProtKB">
        <authorList>
            <consortium name="Ensembl"/>
        </authorList>
    </citation>
    <scope>IDENTIFICATION</scope>
</reference>
<dbReference type="InterPro" id="IPR042566">
    <property type="entry name" value="L1_C"/>
</dbReference>
<dbReference type="Gene3D" id="3.30.250.20">
    <property type="entry name" value="L1 transposable element, C-terminal domain"/>
    <property type="match status" value="1"/>
</dbReference>
<proteinExistence type="predicted"/>
<evidence type="ECO:0000313" key="2">
    <source>
        <dbReference type="Proteomes" id="UP000694548"/>
    </source>
</evidence>
<dbReference type="Proteomes" id="UP000694548">
    <property type="component" value="Chromosome sgr10"/>
</dbReference>
<sequence>MDESIGTRLTVMDGTLTEIRASITSVEEKRDLRQGDSTLRIYPDLSAETLRRRREFDAVGKALARLGKYRPTRSAVVDRSRLCVIISALYELKRM</sequence>
<dbReference type="AlphaFoldDB" id="A0A8C6L8Q5"/>
<protein>
    <submittedName>
        <fullName evidence="1">Uncharacterized protein</fullName>
    </submittedName>
</protein>
<organism evidence="1 2">
    <name type="scientific">Nothobranchius furzeri</name>
    <name type="common">Turquoise killifish</name>
    <dbReference type="NCBI Taxonomy" id="105023"/>
    <lineage>
        <taxon>Eukaryota</taxon>
        <taxon>Metazoa</taxon>
        <taxon>Chordata</taxon>
        <taxon>Craniata</taxon>
        <taxon>Vertebrata</taxon>
        <taxon>Euteleostomi</taxon>
        <taxon>Actinopterygii</taxon>
        <taxon>Neopterygii</taxon>
        <taxon>Teleostei</taxon>
        <taxon>Neoteleostei</taxon>
        <taxon>Acanthomorphata</taxon>
        <taxon>Ovalentaria</taxon>
        <taxon>Atherinomorphae</taxon>
        <taxon>Cyprinodontiformes</taxon>
        <taxon>Nothobranchiidae</taxon>
        <taxon>Nothobranchius</taxon>
    </lineage>
</organism>
<keyword evidence="2" id="KW-1185">Reference proteome</keyword>
<reference evidence="1" key="2">
    <citation type="submission" date="2025-08" db="UniProtKB">
        <authorList>
            <consortium name="Ensembl"/>
        </authorList>
    </citation>
    <scope>IDENTIFICATION</scope>
</reference>
<accession>A0A8C6L8Q5</accession>